<feature type="region of interest" description="Disordered" evidence="1">
    <location>
        <begin position="384"/>
        <end position="414"/>
    </location>
</feature>
<gene>
    <name evidence="2" type="ORF">ENI96_07985</name>
</gene>
<evidence type="ECO:0000256" key="1">
    <source>
        <dbReference type="SAM" id="MobiDB-lite"/>
    </source>
</evidence>
<evidence type="ECO:0000313" key="2">
    <source>
        <dbReference type="EMBL" id="HEB96356.1"/>
    </source>
</evidence>
<protein>
    <recommendedName>
        <fullName evidence="3">GTPase</fullName>
    </recommendedName>
</protein>
<dbReference type="Proteomes" id="UP000886251">
    <property type="component" value="Unassembled WGS sequence"/>
</dbReference>
<dbReference type="EMBL" id="DRKP01000091">
    <property type="protein sequence ID" value="HEB96356.1"/>
    <property type="molecule type" value="Genomic_DNA"/>
</dbReference>
<dbReference type="AlphaFoldDB" id="A0A831RNT3"/>
<sequence length="604" mass="67574">MENKSRLGLYIPEQTPMRQGSFLDDPERVGEWINSLPIANVGETARRVFKALVELNRMELSPATRIKVTELFHRPINHISEGLRKYYYDVTFPLAAKSHKVAVLNRELHAELAIAYKIFIEEILESGSTRKLDRKLLVIAIHRTLRQLARVLYHSVIIYEPYPKGVWREIHRLYRYAEKSGAEELPVKETPGGSSVSSIQDIYLRSLLFAACSPYRLRQPEIAALHQRLPEWSGHLTLGKVDQRSRAATLFISKLDSDRPPGHISIQERPFDRHCRQLDTSGLVSHLRTIAAGLAESERGDTSFGPAPFSARLLHKLMAVLSSRPERRYVRTRLNFELNTAAGIPAIHAMTRQSEPEPATEEPEAGEPELDDLDWFTRSGERPLINTPLYGQGPGGSEPTIGSLDDPMDETALGGANESLSLQDSDAPVWTLTAERKIPDPFNCKTDNESAGGYCILWHGPGTPPIKVGEVLGIQSTSDRYRFAIGIIRWMRNVPIHGLQVGVEFIARESAPVLAGRVAGNGEEGALKCLLLPGNPAQEISQTLITPPLPFHTEDRIWIDDGHNRREVELTRLIDSSGAFSRFQFVTLDQGADTTSFDDIWSEL</sequence>
<proteinExistence type="predicted"/>
<accession>A0A831RNT3</accession>
<comment type="caution">
    <text evidence="2">The sequence shown here is derived from an EMBL/GenBank/DDBJ whole genome shotgun (WGS) entry which is preliminary data.</text>
</comment>
<evidence type="ECO:0008006" key="3">
    <source>
        <dbReference type="Google" id="ProtNLM"/>
    </source>
</evidence>
<reference evidence="2" key="1">
    <citation type="journal article" date="2020" name="mSystems">
        <title>Genome- and Community-Level Interaction Insights into Carbon Utilization and Element Cycling Functions of Hydrothermarchaeota in Hydrothermal Sediment.</title>
        <authorList>
            <person name="Zhou Z."/>
            <person name="Liu Y."/>
            <person name="Xu W."/>
            <person name="Pan J."/>
            <person name="Luo Z.H."/>
            <person name="Li M."/>
        </authorList>
    </citation>
    <scope>NUCLEOTIDE SEQUENCE [LARGE SCALE GENOMIC DNA]</scope>
    <source>
        <strain evidence="2">HyVt-443</strain>
    </source>
</reference>
<feature type="compositionally biased region" description="Acidic residues" evidence="1">
    <location>
        <begin position="358"/>
        <end position="371"/>
    </location>
</feature>
<organism evidence="2">
    <name type="scientific">Sedimenticola thiotaurini</name>
    <dbReference type="NCBI Taxonomy" id="1543721"/>
    <lineage>
        <taxon>Bacteria</taxon>
        <taxon>Pseudomonadati</taxon>
        <taxon>Pseudomonadota</taxon>
        <taxon>Gammaproteobacteria</taxon>
        <taxon>Chromatiales</taxon>
        <taxon>Sedimenticolaceae</taxon>
        <taxon>Sedimenticola</taxon>
    </lineage>
</organism>
<name>A0A831RNT3_9GAMM</name>
<feature type="region of interest" description="Disordered" evidence="1">
    <location>
        <begin position="351"/>
        <end position="371"/>
    </location>
</feature>